<organism evidence="2 3">
    <name type="scientific">Galerina marginata (strain CBS 339.88)</name>
    <dbReference type="NCBI Taxonomy" id="685588"/>
    <lineage>
        <taxon>Eukaryota</taxon>
        <taxon>Fungi</taxon>
        <taxon>Dikarya</taxon>
        <taxon>Basidiomycota</taxon>
        <taxon>Agaricomycotina</taxon>
        <taxon>Agaricomycetes</taxon>
        <taxon>Agaricomycetidae</taxon>
        <taxon>Agaricales</taxon>
        <taxon>Agaricineae</taxon>
        <taxon>Strophariaceae</taxon>
        <taxon>Galerina</taxon>
    </lineage>
</organism>
<feature type="compositionally biased region" description="Low complexity" evidence="1">
    <location>
        <begin position="90"/>
        <end position="112"/>
    </location>
</feature>
<dbReference type="HOGENOM" id="CLU_1120134_0_0_1"/>
<accession>A0A067TUM8</accession>
<sequence length="238" mass="25835">MSIFVRPASPPPRQPSPDVLPAPLPYPRHPRRVPSQPKIRVHSPALPPGLNARTKPLHSARSYDFMSTRETKFSDDGHASPHSPRPRTLSTLNASPASTPSSSPAPSSRNSPDFTSRHRRTLSVALPYSSSPSPSPTVESEAPPVPPLPYRYTGPQHIVCPKPMSLTSVATPILLSDIEAARHTAPVPTMPPILEPKGFEQKYTLPALEKHKSMGIACLKFFGLRSPTRQPRTAVAAL</sequence>
<reference evidence="3" key="1">
    <citation type="journal article" date="2014" name="Proc. Natl. Acad. Sci. U.S.A.">
        <title>Extensive sampling of basidiomycete genomes demonstrates inadequacy of the white-rot/brown-rot paradigm for wood decay fungi.</title>
        <authorList>
            <person name="Riley R."/>
            <person name="Salamov A.A."/>
            <person name="Brown D.W."/>
            <person name="Nagy L.G."/>
            <person name="Floudas D."/>
            <person name="Held B.W."/>
            <person name="Levasseur A."/>
            <person name="Lombard V."/>
            <person name="Morin E."/>
            <person name="Otillar R."/>
            <person name="Lindquist E.A."/>
            <person name="Sun H."/>
            <person name="LaButti K.M."/>
            <person name="Schmutz J."/>
            <person name="Jabbour D."/>
            <person name="Luo H."/>
            <person name="Baker S.E."/>
            <person name="Pisabarro A.G."/>
            <person name="Walton J.D."/>
            <person name="Blanchette R.A."/>
            <person name="Henrissat B."/>
            <person name="Martin F."/>
            <person name="Cullen D."/>
            <person name="Hibbett D.S."/>
            <person name="Grigoriev I.V."/>
        </authorList>
    </citation>
    <scope>NUCLEOTIDE SEQUENCE [LARGE SCALE GENOMIC DNA]</scope>
    <source>
        <strain evidence="3">CBS 339.88</strain>
    </source>
</reference>
<evidence type="ECO:0000313" key="3">
    <source>
        <dbReference type="Proteomes" id="UP000027222"/>
    </source>
</evidence>
<protein>
    <submittedName>
        <fullName evidence="2">Uncharacterized protein</fullName>
    </submittedName>
</protein>
<dbReference type="EMBL" id="KL142368">
    <property type="protein sequence ID" value="KDR83619.1"/>
    <property type="molecule type" value="Genomic_DNA"/>
</dbReference>
<feature type="compositionally biased region" description="Pro residues" evidence="1">
    <location>
        <begin position="8"/>
        <end position="27"/>
    </location>
</feature>
<evidence type="ECO:0000313" key="2">
    <source>
        <dbReference type="EMBL" id="KDR83619.1"/>
    </source>
</evidence>
<gene>
    <name evidence="2" type="ORF">GALMADRAFT_133048</name>
</gene>
<dbReference type="OrthoDB" id="3048261at2759"/>
<feature type="region of interest" description="Disordered" evidence="1">
    <location>
        <begin position="1"/>
        <end position="117"/>
    </location>
</feature>
<keyword evidence="3" id="KW-1185">Reference proteome</keyword>
<dbReference type="Proteomes" id="UP000027222">
    <property type="component" value="Unassembled WGS sequence"/>
</dbReference>
<name>A0A067TUM8_GALM3</name>
<dbReference type="AlphaFoldDB" id="A0A067TUM8"/>
<evidence type="ECO:0000256" key="1">
    <source>
        <dbReference type="SAM" id="MobiDB-lite"/>
    </source>
</evidence>
<feature type="compositionally biased region" description="Basic and acidic residues" evidence="1">
    <location>
        <begin position="67"/>
        <end position="79"/>
    </location>
</feature>
<proteinExistence type="predicted"/>